<dbReference type="EMBL" id="CP048635">
    <property type="protein sequence ID" value="QIB41130.1"/>
    <property type="molecule type" value="Genomic_DNA"/>
</dbReference>
<dbReference type="GO" id="GO:0047661">
    <property type="term" value="F:amino-acid racemase activity"/>
    <property type="evidence" value="ECO:0007669"/>
    <property type="project" value="InterPro"/>
</dbReference>
<gene>
    <name evidence="8" type="ORF">G3A56_17020</name>
</gene>
<dbReference type="Gene3D" id="3.40.50.12500">
    <property type="match status" value="1"/>
</dbReference>
<dbReference type="PANTHER" id="PTHR28047">
    <property type="entry name" value="PROTEIN DCG1"/>
    <property type="match status" value="1"/>
</dbReference>
<evidence type="ECO:0000256" key="7">
    <source>
        <dbReference type="SAM" id="MobiDB-lite"/>
    </source>
</evidence>
<dbReference type="RefSeq" id="WP_082185935.1">
    <property type="nucleotide sequence ID" value="NZ_CP048635.1"/>
</dbReference>
<dbReference type="InterPro" id="IPR053714">
    <property type="entry name" value="Iso_Racemase_Enz_sf"/>
</dbReference>
<comment type="catalytic activity">
    <reaction evidence="5">
        <text>D-5-benzylhydantoin = L-5-benzylhydantoin</text>
        <dbReference type="Rhea" id="RHEA:83991"/>
        <dbReference type="ChEBI" id="CHEBI:176864"/>
        <dbReference type="ChEBI" id="CHEBI:233540"/>
    </reaction>
</comment>
<evidence type="ECO:0000256" key="4">
    <source>
        <dbReference type="ARBA" id="ARBA00067972"/>
    </source>
</evidence>
<accession>A0A7L5BQD8</accession>
<evidence type="ECO:0000313" key="9">
    <source>
        <dbReference type="Proteomes" id="UP000464865"/>
    </source>
</evidence>
<reference evidence="8 9" key="1">
    <citation type="submission" date="2020-02" db="EMBL/GenBank/DDBJ databases">
        <title>Plant-Promoting Endophytic Bacterium Rhizobium oryzihabitans sp. nov., Isolated from the Root of Rice.</title>
        <authorList>
            <person name="zhao J."/>
            <person name="Zhang G."/>
        </authorList>
    </citation>
    <scope>NUCLEOTIDE SEQUENCE [LARGE SCALE GENOMIC DNA]</scope>
    <source>
        <strain evidence="8 9">M15</strain>
    </source>
</reference>
<comment type="catalytic activity">
    <reaction evidence="2">
        <text>a D-5-monosubstituted hydantoin = a L-5-monosubstituted hydantoin</text>
        <dbReference type="Rhea" id="RHEA:46624"/>
        <dbReference type="ChEBI" id="CHEBI:86339"/>
        <dbReference type="ChEBI" id="CHEBI:86340"/>
        <dbReference type="EC" id="5.1.99.5"/>
    </reaction>
</comment>
<dbReference type="FunFam" id="3.40.50.12500:FF:000001">
    <property type="entry name" value="Putative hydantoin racemase"/>
    <property type="match status" value="1"/>
</dbReference>
<name>A0A7L5BQD8_9HYPH</name>
<protein>
    <recommendedName>
        <fullName evidence="4">Hydantoin racemase</fullName>
        <ecNumber evidence="3">5.1.99.5</ecNumber>
    </recommendedName>
</protein>
<dbReference type="InterPro" id="IPR015942">
    <property type="entry name" value="Asp/Glu/hydantoin_racemase"/>
</dbReference>
<keyword evidence="9" id="KW-1185">Reference proteome</keyword>
<evidence type="ECO:0000256" key="2">
    <source>
        <dbReference type="ARBA" id="ARBA00051635"/>
    </source>
</evidence>
<evidence type="ECO:0000256" key="6">
    <source>
        <dbReference type="ARBA" id="ARBA00093234"/>
    </source>
</evidence>
<comment type="similarity">
    <text evidence="1">Belongs to the HyuE racemase family.</text>
</comment>
<dbReference type="GO" id="GO:0036348">
    <property type="term" value="F:hydantoin racemase activity"/>
    <property type="evidence" value="ECO:0007669"/>
    <property type="project" value="UniProtKB-EC"/>
</dbReference>
<dbReference type="Proteomes" id="UP000464865">
    <property type="component" value="Chromosome M15-12"/>
</dbReference>
<dbReference type="InterPro" id="IPR052186">
    <property type="entry name" value="Hydantoin_racemase-like"/>
</dbReference>
<dbReference type="AlphaFoldDB" id="A0A7L5BQD8"/>
<feature type="region of interest" description="Disordered" evidence="7">
    <location>
        <begin position="246"/>
        <end position="269"/>
    </location>
</feature>
<dbReference type="PANTHER" id="PTHR28047:SF5">
    <property type="entry name" value="PROTEIN DCG1"/>
    <property type="match status" value="1"/>
</dbReference>
<dbReference type="EC" id="5.1.99.5" evidence="3"/>
<evidence type="ECO:0000313" key="8">
    <source>
        <dbReference type="EMBL" id="QIB41130.1"/>
    </source>
</evidence>
<proteinExistence type="inferred from homology"/>
<evidence type="ECO:0000256" key="1">
    <source>
        <dbReference type="ARBA" id="ARBA00038414"/>
    </source>
</evidence>
<comment type="catalytic activity">
    <reaction evidence="6">
        <text>D-5-isobutylhydantoin = L-5-isobutylhydantoin</text>
        <dbReference type="Rhea" id="RHEA:84231"/>
        <dbReference type="ChEBI" id="CHEBI:233609"/>
        <dbReference type="ChEBI" id="CHEBI:233610"/>
    </reaction>
</comment>
<dbReference type="Pfam" id="PF01177">
    <property type="entry name" value="Asp_Glu_race"/>
    <property type="match status" value="1"/>
</dbReference>
<sequence>MRILVINPNTTQSMTETIADAAVRVSNPGTEILAVTSSMGPVSIEGYYDEVFAVPGLLLEIAKAPALGADAAIIACFDDTGLDAARALADIPVIGICEAAVSATVFIAQRFTIVTTMERSRLPLEHLVHRYGMSSRCNVRAADIPVLSLEEPGSNARERLREEISLALKNDRAEAIVLGCAGMADLTAELRSEFGVPVIDGVAAAVKQAEALVAMGLSTAKRGAYATPVLKPYRGLLETFQPDRMVASSGSHGDRQGLELADHKTTKAS</sequence>
<feature type="compositionally biased region" description="Basic and acidic residues" evidence="7">
    <location>
        <begin position="252"/>
        <end position="269"/>
    </location>
</feature>
<dbReference type="KEGG" id="roy:G3A56_17020"/>
<organism evidence="8 9">
    <name type="scientific">Rhizobium oryzihabitans</name>
    <dbReference type="NCBI Taxonomy" id="2267833"/>
    <lineage>
        <taxon>Bacteria</taxon>
        <taxon>Pseudomonadati</taxon>
        <taxon>Pseudomonadota</taxon>
        <taxon>Alphaproteobacteria</taxon>
        <taxon>Hyphomicrobiales</taxon>
        <taxon>Rhizobiaceae</taxon>
        <taxon>Rhizobium/Agrobacterium group</taxon>
        <taxon>Rhizobium</taxon>
    </lineage>
</organism>
<evidence type="ECO:0000256" key="3">
    <source>
        <dbReference type="ARBA" id="ARBA00066406"/>
    </source>
</evidence>
<evidence type="ECO:0000256" key="5">
    <source>
        <dbReference type="ARBA" id="ARBA00093199"/>
    </source>
</evidence>